<evidence type="ECO:0008006" key="5">
    <source>
        <dbReference type="Google" id="ProtNLM"/>
    </source>
</evidence>
<sequence>MPFTRPARPVRAALPALLALPSLLAAPAAAAGPAAPEGALSIRLLEIPANRVDDVRAQRFIVDHVNPGTTFTRRLELRSTSDRPQQVQVYAAAAGIDHGRFTFAPERAQNELTSWIRLDRPAVTLPPNGSARVKATVAVPAGASRQERYAVIWAQTAAPTGAGAGISVVNRVGIRVYLDVGPGGEPPSDFRVSEVVPQRTGDGRPALVARVANTGQRALDLDGTLMLTGGPSSLSAGPFPVSTGTTLAPGGQADVTVVTGADLPDGPWRFRLELASGWVERTAEGTLTFPARAGSRGLPAALDGPVRRTTVAAVLVVGLAGAAAWIVRRRLRARRVLFRRPC</sequence>
<proteinExistence type="predicted"/>
<dbReference type="Proteomes" id="UP000198953">
    <property type="component" value="Unassembled WGS sequence"/>
</dbReference>
<reference evidence="3 4" key="1">
    <citation type="submission" date="2016-10" db="EMBL/GenBank/DDBJ databases">
        <authorList>
            <person name="de Groot N.N."/>
        </authorList>
    </citation>
    <scope>NUCLEOTIDE SEQUENCE [LARGE SCALE GENOMIC DNA]</scope>
    <source>
        <strain evidence="3 4">DSM 43357</strain>
    </source>
</reference>
<dbReference type="STRING" id="46177.SAMN05660976_07409"/>
<dbReference type="RefSeq" id="WP_256257496.1">
    <property type="nucleotide sequence ID" value="NZ_FOBF01000025.1"/>
</dbReference>
<keyword evidence="1" id="KW-1133">Transmembrane helix</keyword>
<evidence type="ECO:0000313" key="3">
    <source>
        <dbReference type="EMBL" id="SEN36937.1"/>
    </source>
</evidence>
<feature type="transmembrane region" description="Helical" evidence="1">
    <location>
        <begin position="309"/>
        <end position="327"/>
    </location>
</feature>
<evidence type="ECO:0000256" key="2">
    <source>
        <dbReference type="SAM" id="SignalP"/>
    </source>
</evidence>
<accession>A0A1H8G0B2</accession>
<keyword evidence="2" id="KW-0732">Signal</keyword>
<dbReference type="AlphaFoldDB" id="A0A1H8G0B2"/>
<evidence type="ECO:0000313" key="4">
    <source>
        <dbReference type="Proteomes" id="UP000198953"/>
    </source>
</evidence>
<organism evidence="3 4">
    <name type="scientific">Nonomuraea pusilla</name>
    <dbReference type="NCBI Taxonomy" id="46177"/>
    <lineage>
        <taxon>Bacteria</taxon>
        <taxon>Bacillati</taxon>
        <taxon>Actinomycetota</taxon>
        <taxon>Actinomycetes</taxon>
        <taxon>Streptosporangiales</taxon>
        <taxon>Streptosporangiaceae</taxon>
        <taxon>Nonomuraea</taxon>
    </lineage>
</organism>
<protein>
    <recommendedName>
        <fullName evidence="5">Peptidase</fullName>
    </recommendedName>
</protein>
<feature type="chain" id="PRO_5011714869" description="Peptidase" evidence="2">
    <location>
        <begin position="31"/>
        <end position="342"/>
    </location>
</feature>
<keyword evidence="1" id="KW-0812">Transmembrane</keyword>
<name>A0A1H8G0B2_9ACTN</name>
<keyword evidence="1" id="KW-0472">Membrane</keyword>
<keyword evidence="4" id="KW-1185">Reference proteome</keyword>
<gene>
    <name evidence="3" type="ORF">SAMN05660976_07409</name>
</gene>
<evidence type="ECO:0000256" key="1">
    <source>
        <dbReference type="SAM" id="Phobius"/>
    </source>
</evidence>
<feature type="signal peptide" evidence="2">
    <location>
        <begin position="1"/>
        <end position="30"/>
    </location>
</feature>
<dbReference type="EMBL" id="FOBF01000025">
    <property type="protein sequence ID" value="SEN36937.1"/>
    <property type="molecule type" value="Genomic_DNA"/>
</dbReference>